<feature type="region of interest" description="Disordered" evidence="1">
    <location>
        <begin position="66"/>
        <end position="87"/>
    </location>
</feature>
<gene>
    <name evidence="3" type="ORF">C7C46_10805</name>
</gene>
<feature type="transmembrane region" description="Helical" evidence="2">
    <location>
        <begin position="12"/>
        <end position="34"/>
    </location>
</feature>
<keyword evidence="2" id="KW-1133">Transmembrane helix</keyword>
<accession>A0A2V4NBY5</accession>
<reference evidence="3 4" key="1">
    <citation type="submission" date="2018-03" db="EMBL/GenBank/DDBJ databases">
        <title>Bioinformatic expansion and discovery of thiopeptide antibiotics.</title>
        <authorList>
            <person name="Schwalen C.J."/>
            <person name="Hudson G.A."/>
            <person name="Mitchell D.A."/>
        </authorList>
    </citation>
    <scope>NUCLEOTIDE SEQUENCE [LARGE SCALE GENOMIC DNA]</scope>
    <source>
        <strain evidence="3 4">ATCC 21389</strain>
    </source>
</reference>
<comment type="caution">
    <text evidence="3">The sequence shown here is derived from an EMBL/GenBank/DDBJ whole genome shotgun (WGS) entry which is preliminary data.</text>
</comment>
<sequence>MPDEVRAAAVRTGIFFAFTLVALIFSSLASLAHAPKAMTSGLMITGVGVFAVVWGLLEIVISRQIAAQRRRGPGTDSPLSGSRPPRH</sequence>
<dbReference type="AlphaFoldDB" id="A0A2V4NBY5"/>
<evidence type="ECO:0000256" key="2">
    <source>
        <dbReference type="SAM" id="Phobius"/>
    </source>
</evidence>
<name>A0A2V4NBY5_9ACTN</name>
<evidence type="ECO:0000313" key="4">
    <source>
        <dbReference type="Proteomes" id="UP000248039"/>
    </source>
</evidence>
<dbReference type="EMBL" id="PYBW01000032">
    <property type="protein sequence ID" value="PYC82189.1"/>
    <property type="molecule type" value="Genomic_DNA"/>
</dbReference>
<evidence type="ECO:0000313" key="3">
    <source>
        <dbReference type="EMBL" id="PYC82189.1"/>
    </source>
</evidence>
<feature type="transmembrane region" description="Helical" evidence="2">
    <location>
        <begin position="40"/>
        <end position="61"/>
    </location>
</feature>
<proteinExistence type="predicted"/>
<protein>
    <submittedName>
        <fullName evidence="3">Uncharacterized protein</fullName>
    </submittedName>
</protein>
<keyword evidence="4" id="KW-1185">Reference proteome</keyword>
<dbReference type="Proteomes" id="UP000248039">
    <property type="component" value="Unassembled WGS sequence"/>
</dbReference>
<keyword evidence="2" id="KW-0472">Membrane</keyword>
<evidence type="ECO:0000256" key="1">
    <source>
        <dbReference type="SAM" id="MobiDB-lite"/>
    </source>
</evidence>
<keyword evidence="2" id="KW-0812">Transmembrane</keyword>
<organism evidence="3 4">
    <name type="scientific">Streptomyces tateyamensis</name>
    <dbReference type="NCBI Taxonomy" id="565073"/>
    <lineage>
        <taxon>Bacteria</taxon>
        <taxon>Bacillati</taxon>
        <taxon>Actinomycetota</taxon>
        <taxon>Actinomycetes</taxon>
        <taxon>Kitasatosporales</taxon>
        <taxon>Streptomycetaceae</taxon>
        <taxon>Streptomyces</taxon>
    </lineage>
</organism>